<sequence length="233" mass="25486">MSVNLIKPKLNFITLKVSGNSSKHQPTKIEDSSHQTDNMSTTTILASFLHSIENFLAYLFTPLNTHLSSTVQQFLIISSACFTGILIFSFLNKAVNIFGALLTRIPINPETLLNQAIGEIEAIPTSAETLLSQAFCKFDAVRNHNTIKKEKDVQDCKTVLRNKKAGWQTTAKQTKYTLMALYGWIRKGIMVLSGLSLVNVGVLSLLGGARGEGLTMLGISLPLLLVIGRGLVH</sequence>
<gene>
    <name evidence="2" type="ORF">BTUL_0173g00010</name>
</gene>
<dbReference type="AlphaFoldDB" id="A0A4Z1EFH3"/>
<evidence type="ECO:0000313" key="2">
    <source>
        <dbReference type="EMBL" id="TGO09253.1"/>
    </source>
</evidence>
<keyword evidence="1" id="KW-0812">Transmembrane</keyword>
<dbReference type="Proteomes" id="UP000297777">
    <property type="component" value="Unassembled WGS sequence"/>
</dbReference>
<feature type="transmembrane region" description="Helical" evidence="1">
    <location>
        <begin position="213"/>
        <end position="232"/>
    </location>
</feature>
<accession>A0A4Z1EFH3</accession>
<evidence type="ECO:0000256" key="1">
    <source>
        <dbReference type="SAM" id="Phobius"/>
    </source>
</evidence>
<name>A0A4Z1EFH3_9HELO</name>
<reference evidence="2 3" key="1">
    <citation type="submission" date="2017-12" db="EMBL/GenBank/DDBJ databases">
        <title>Comparative genomics of Botrytis spp.</title>
        <authorList>
            <person name="Valero-Jimenez C.A."/>
            <person name="Tapia P."/>
            <person name="Veloso J."/>
            <person name="Silva-Moreno E."/>
            <person name="Staats M."/>
            <person name="Valdes J.H."/>
            <person name="Van Kan J.A.L."/>
        </authorList>
    </citation>
    <scope>NUCLEOTIDE SEQUENCE [LARGE SCALE GENOMIC DNA]</scope>
    <source>
        <strain evidence="2 3">Bt9001</strain>
    </source>
</reference>
<dbReference type="OrthoDB" id="3543033at2759"/>
<dbReference type="EMBL" id="PQXH01000173">
    <property type="protein sequence ID" value="TGO09253.1"/>
    <property type="molecule type" value="Genomic_DNA"/>
</dbReference>
<keyword evidence="1" id="KW-0472">Membrane</keyword>
<feature type="transmembrane region" description="Helical" evidence="1">
    <location>
        <begin position="189"/>
        <end position="207"/>
    </location>
</feature>
<keyword evidence="3" id="KW-1185">Reference proteome</keyword>
<organism evidence="2 3">
    <name type="scientific">Botrytis tulipae</name>
    <dbReference type="NCBI Taxonomy" id="87230"/>
    <lineage>
        <taxon>Eukaryota</taxon>
        <taxon>Fungi</taxon>
        <taxon>Dikarya</taxon>
        <taxon>Ascomycota</taxon>
        <taxon>Pezizomycotina</taxon>
        <taxon>Leotiomycetes</taxon>
        <taxon>Helotiales</taxon>
        <taxon>Sclerotiniaceae</taxon>
        <taxon>Botrytis</taxon>
    </lineage>
</organism>
<evidence type="ECO:0000313" key="3">
    <source>
        <dbReference type="Proteomes" id="UP000297777"/>
    </source>
</evidence>
<proteinExistence type="predicted"/>
<protein>
    <submittedName>
        <fullName evidence="2">Uncharacterized protein</fullName>
    </submittedName>
</protein>
<keyword evidence="1" id="KW-1133">Transmembrane helix</keyword>
<comment type="caution">
    <text evidence="2">The sequence shown here is derived from an EMBL/GenBank/DDBJ whole genome shotgun (WGS) entry which is preliminary data.</text>
</comment>
<feature type="transmembrane region" description="Helical" evidence="1">
    <location>
        <begin position="71"/>
        <end position="91"/>
    </location>
</feature>